<reference evidence="1" key="1">
    <citation type="journal article" date="2015" name="Nature">
        <title>Complex archaea that bridge the gap between prokaryotes and eukaryotes.</title>
        <authorList>
            <person name="Spang A."/>
            <person name="Saw J.H."/>
            <person name="Jorgensen S.L."/>
            <person name="Zaremba-Niedzwiedzka K."/>
            <person name="Martijn J."/>
            <person name="Lind A.E."/>
            <person name="van Eijk R."/>
            <person name="Schleper C."/>
            <person name="Guy L."/>
            <person name="Ettema T.J."/>
        </authorList>
    </citation>
    <scope>NUCLEOTIDE SEQUENCE</scope>
</reference>
<comment type="caution">
    <text evidence="1">The sequence shown here is derived from an EMBL/GenBank/DDBJ whole genome shotgun (WGS) entry which is preliminary data.</text>
</comment>
<sequence length="156" mass="17388">MIPLPEKIEITANVAPDNLNDGARAKYDSGEQTGVFEPKDLSTAARVKYDAYYAERIRRRDPSQPGVAQEALDCLAELKADNRSTEELHRLGYSYRSTLKPAQNEEKRIQRDLGRMLSKDVQENPAVALKVADVKGKIADFVEFVPKAVEPAPMAE</sequence>
<organism evidence="1">
    <name type="scientific">marine sediment metagenome</name>
    <dbReference type="NCBI Taxonomy" id="412755"/>
    <lineage>
        <taxon>unclassified sequences</taxon>
        <taxon>metagenomes</taxon>
        <taxon>ecological metagenomes</taxon>
    </lineage>
</organism>
<accession>A0A0F9X777</accession>
<protein>
    <submittedName>
        <fullName evidence="1">Uncharacterized protein</fullName>
    </submittedName>
</protein>
<evidence type="ECO:0000313" key="1">
    <source>
        <dbReference type="EMBL" id="KKN87428.1"/>
    </source>
</evidence>
<gene>
    <name evidence="1" type="ORF">LCGC14_0258830</name>
</gene>
<name>A0A0F9X777_9ZZZZ</name>
<dbReference type="AlphaFoldDB" id="A0A0F9X777"/>
<dbReference type="EMBL" id="LAZR01000138">
    <property type="protein sequence ID" value="KKN87428.1"/>
    <property type="molecule type" value="Genomic_DNA"/>
</dbReference>
<proteinExistence type="predicted"/>